<protein>
    <recommendedName>
        <fullName evidence="3">Amine oxidase domain-containing protein</fullName>
    </recommendedName>
</protein>
<reference evidence="1" key="1">
    <citation type="journal article" date="2014" name="Int. J. Syst. Evol. Microbiol.">
        <title>Complete genome sequence of Corynebacterium casei LMG S-19264T (=DSM 44701T), isolated from a smear-ripened cheese.</title>
        <authorList>
            <consortium name="US DOE Joint Genome Institute (JGI-PGF)"/>
            <person name="Walter F."/>
            <person name="Albersmeier A."/>
            <person name="Kalinowski J."/>
            <person name="Ruckert C."/>
        </authorList>
    </citation>
    <scope>NUCLEOTIDE SEQUENCE</scope>
    <source>
        <strain evidence="1">JCM 31740</strain>
    </source>
</reference>
<dbReference type="AlphaFoldDB" id="A0A830H4Z7"/>
<dbReference type="PANTHER" id="PTHR43734:SF1">
    <property type="entry name" value="PHYTOENE DESATURASE"/>
    <property type="match status" value="1"/>
</dbReference>
<gene>
    <name evidence="1" type="ORF">GCM10007116_19020</name>
</gene>
<dbReference type="Proteomes" id="UP000616143">
    <property type="component" value="Unassembled WGS sequence"/>
</dbReference>
<accession>A0A830H4Z7</accession>
<proteinExistence type="predicted"/>
<dbReference type="EMBL" id="BMQS01000021">
    <property type="protein sequence ID" value="GGU02091.1"/>
    <property type="molecule type" value="Genomic_DNA"/>
</dbReference>
<comment type="caution">
    <text evidence="1">The sequence shown here is derived from an EMBL/GenBank/DDBJ whole genome shotgun (WGS) entry which is preliminary data.</text>
</comment>
<sequence>MLPHNYRNFSPQYWEEKTLAPSAVLAYVGLRRKLDVPHHNIVVNGKWEEHFNSLFGQKRWPPPSSISYYVSVRSKSDPTVCPEDREALFFLIPVAPGLRDRERELKLAWWAVQDFLGEVEDVEFLKVFGPEDFERDYHAYMGTAFGLAHTLSQTASLRPPLRNRRLRNLYHVGQYTHPGVGVPMVVISAQLVSGLILKNQKN</sequence>
<evidence type="ECO:0008006" key="3">
    <source>
        <dbReference type="Google" id="ProtNLM"/>
    </source>
</evidence>
<name>A0A830H4Z7_9CREN</name>
<evidence type="ECO:0000313" key="1">
    <source>
        <dbReference type="EMBL" id="GGU02091.1"/>
    </source>
</evidence>
<organism evidence="1 2">
    <name type="scientific">Sulfodiicoccus acidiphilus</name>
    <dbReference type="NCBI Taxonomy" id="1670455"/>
    <lineage>
        <taxon>Archaea</taxon>
        <taxon>Thermoproteota</taxon>
        <taxon>Thermoprotei</taxon>
        <taxon>Sulfolobales</taxon>
        <taxon>Sulfolobaceae</taxon>
        <taxon>Sulfodiicoccus</taxon>
    </lineage>
</organism>
<reference evidence="1" key="2">
    <citation type="submission" date="2020-09" db="EMBL/GenBank/DDBJ databases">
        <authorList>
            <person name="Sun Q."/>
            <person name="Ohkuma M."/>
        </authorList>
    </citation>
    <scope>NUCLEOTIDE SEQUENCE</scope>
    <source>
        <strain evidence="1">JCM 31740</strain>
    </source>
</reference>
<evidence type="ECO:0000313" key="2">
    <source>
        <dbReference type="Proteomes" id="UP000616143"/>
    </source>
</evidence>
<dbReference type="PANTHER" id="PTHR43734">
    <property type="entry name" value="PHYTOENE DESATURASE"/>
    <property type="match status" value="1"/>
</dbReference>